<feature type="compositionally biased region" description="Pro residues" evidence="1">
    <location>
        <begin position="264"/>
        <end position="273"/>
    </location>
</feature>
<evidence type="ECO:0000259" key="2">
    <source>
        <dbReference type="Pfam" id="PF11268"/>
    </source>
</evidence>
<evidence type="ECO:0000313" key="3">
    <source>
        <dbReference type="EMBL" id="GAA2005962.1"/>
    </source>
</evidence>
<keyword evidence="4" id="KW-1185">Reference proteome</keyword>
<feature type="domain" description="DUF3071" evidence="2">
    <location>
        <begin position="1"/>
        <end position="169"/>
    </location>
</feature>
<organism evidence="3 4">
    <name type="scientific">Brevibacterium samyangense</name>
    <dbReference type="NCBI Taxonomy" id="366888"/>
    <lineage>
        <taxon>Bacteria</taxon>
        <taxon>Bacillati</taxon>
        <taxon>Actinomycetota</taxon>
        <taxon>Actinomycetes</taxon>
        <taxon>Micrococcales</taxon>
        <taxon>Brevibacteriaceae</taxon>
        <taxon>Brevibacterium</taxon>
    </lineage>
</organism>
<dbReference type="Proteomes" id="UP001500755">
    <property type="component" value="Unassembled WGS sequence"/>
</dbReference>
<dbReference type="Pfam" id="PF11268">
    <property type="entry name" value="DUF3071"/>
    <property type="match status" value="1"/>
</dbReference>
<dbReference type="InterPro" id="IPR047682">
    <property type="entry name" value="SepH-like"/>
</dbReference>
<reference evidence="3 4" key="1">
    <citation type="journal article" date="2019" name="Int. J. Syst. Evol. Microbiol.">
        <title>The Global Catalogue of Microorganisms (GCM) 10K type strain sequencing project: providing services to taxonomists for standard genome sequencing and annotation.</title>
        <authorList>
            <consortium name="The Broad Institute Genomics Platform"/>
            <consortium name="The Broad Institute Genome Sequencing Center for Infectious Disease"/>
            <person name="Wu L."/>
            <person name="Ma J."/>
        </authorList>
    </citation>
    <scope>NUCLEOTIDE SEQUENCE [LARGE SCALE GENOMIC DNA]</scope>
    <source>
        <strain evidence="3 4">JCM 14546</strain>
    </source>
</reference>
<dbReference type="EMBL" id="BAAANO010000013">
    <property type="protein sequence ID" value="GAA2005962.1"/>
    <property type="molecule type" value="Genomic_DNA"/>
</dbReference>
<dbReference type="RefSeq" id="WP_344308388.1">
    <property type="nucleotide sequence ID" value="NZ_BAAANO010000013.1"/>
</dbReference>
<name>A0ABN2TE70_9MICO</name>
<dbReference type="NCBIfam" id="NF040712">
    <property type="entry name" value="SepH"/>
    <property type="match status" value="1"/>
</dbReference>
<feature type="region of interest" description="Disordered" evidence="1">
    <location>
        <begin position="310"/>
        <end position="412"/>
    </location>
</feature>
<accession>A0ABN2TE70</accession>
<sequence length="412" mass="44257">MLKLTLRGVHEDEEHLVLRDPEGREFLLPIDEGLYAAVRRDRSRLSQIQAAGEAVRPKDIQAMIRSGMTSAEVAEATGADLSHVQQYEHPVLAERAHIAQRAGRSLVYPENDPDRTPKQLLVLARERLAMREVDLDTMSWDAWKKNTGVWYVELRFIAAGKERRAGWEFARGSVNPVDDEAKWLSDAGPTDSGPIPNFGTAQERVFNIESDGGRTAVHEERSGRTVSLVDHRSTHEEETGRILESLRRRRGRHLTGVASEAPAPQAPTTPPAPKQFGLRAVSDTPPAHPDGAHTALGAPEDAVDAGILARPAKPGAGQDTTARPAGGPDDRRGAPGRASDPASAPVAGSASAPHGDSEPQPTLPIMVRPDANGEETAPATGGANGSADDGARRKGRASVPSWDEIMFGAKRD</sequence>
<evidence type="ECO:0000256" key="1">
    <source>
        <dbReference type="SAM" id="MobiDB-lite"/>
    </source>
</evidence>
<protein>
    <submittedName>
        <fullName evidence="3">Septation protein SepH</fullName>
    </submittedName>
</protein>
<comment type="caution">
    <text evidence="3">The sequence shown here is derived from an EMBL/GenBank/DDBJ whole genome shotgun (WGS) entry which is preliminary data.</text>
</comment>
<gene>
    <name evidence="3" type="primary">sepH</name>
    <name evidence="3" type="ORF">GCM10009755_14800</name>
</gene>
<feature type="compositionally biased region" description="Basic and acidic residues" evidence="1">
    <location>
        <begin position="216"/>
        <end position="240"/>
    </location>
</feature>
<evidence type="ECO:0000313" key="4">
    <source>
        <dbReference type="Proteomes" id="UP001500755"/>
    </source>
</evidence>
<feature type="compositionally biased region" description="Low complexity" evidence="1">
    <location>
        <begin position="335"/>
        <end position="353"/>
    </location>
</feature>
<feature type="region of interest" description="Disordered" evidence="1">
    <location>
        <begin position="213"/>
        <end position="240"/>
    </location>
</feature>
<feature type="region of interest" description="Disordered" evidence="1">
    <location>
        <begin position="255"/>
        <end position="297"/>
    </location>
</feature>
<proteinExistence type="predicted"/>
<dbReference type="InterPro" id="IPR021421">
    <property type="entry name" value="DUF3071"/>
</dbReference>